<dbReference type="OrthoDB" id="106469at2"/>
<keyword evidence="5" id="KW-0235">DNA replication</keyword>
<dbReference type="EMBL" id="FZOU01000003">
    <property type="protein sequence ID" value="SNS93221.1"/>
    <property type="molecule type" value="Genomic_DNA"/>
</dbReference>
<keyword evidence="4" id="KW-0548">Nucleotidyltransferase</keyword>
<accession>A0A239II47</accession>
<dbReference type="PANTHER" id="PTHR34388">
    <property type="entry name" value="DNA POLYMERASE III SUBUNIT DELTA"/>
    <property type="match status" value="1"/>
</dbReference>
<dbReference type="InterPro" id="IPR005790">
    <property type="entry name" value="DNA_polIII_delta"/>
</dbReference>
<evidence type="ECO:0000259" key="9">
    <source>
        <dbReference type="Pfam" id="PF06144"/>
    </source>
</evidence>
<dbReference type="GO" id="GO:0009360">
    <property type="term" value="C:DNA polymerase III complex"/>
    <property type="evidence" value="ECO:0007669"/>
    <property type="project" value="InterPro"/>
</dbReference>
<dbReference type="AlphaFoldDB" id="A0A239II47"/>
<evidence type="ECO:0000256" key="7">
    <source>
        <dbReference type="ARBA" id="ARBA00034754"/>
    </source>
</evidence>
<dbReference type="InterPro" id="IPR048466">
    <property type="entry name" value="DNA_pol3_delta-like_C"/>
</dbReference>
<dbReference type="Pfam" id="PF06144">
    <property type="entry name" value="DNA_pol3_delta"/>
    <property type="match status" value="1"/>
</dbReference>
<dbReference type="GO" id="GO:0003677">
    <property type="term" value="F:DNA binding"/>
    <property type="evidence" value="ECO:0007669"/>
    <property type="project" value="InterPro"/>
</dbReference>
<evidence type="ECO:0000256" key="2">
    <source>
        <dbReference type="ARBA" id="ARBA00017703"/>
    </source>
</evidence>
<evidence type="ECO:0000256" key="8">
    <source>
        <dbReference type="ARBA" id="ARBA00049244"/>
    </source>
</evidence>
<dbReference type="Gene3D" id="1.20.272.10">
    <property type="match status" value="1"/>
</dbReference>
<dbReference type="SUPFAM" id="SSF52540">
    <property type="entry name" value="P-loop containing nucleoside triphosphate hydrolases"/>
    <property type="match status" value="1"/>
</dbReference>
<keyword evidence="12" id="KW-1185">Reference proteome</keyword>
<gene>
    <name evidence="11" type="ORF">SAMN05421770_103122</name>
</gene>
<dbReference type="NCBIfam" id="TIGR01128">
    <property type="entry name" value="holA"/>
    <property type="match status" value="1"/>
</dbReference>
<evidence type="ECO:0000256" key="5">
    <source>
        <dbReference type="ARBA" id="ARBA00022705"/>
    </source>
</evidence>
<evidence type="ECO:0000313" key="11">
    <source>
        <dbReference type="EMBL" id="SNS93221.1"/>
    </source>
</evidence>
<evidence type="ECO:0000313" key="12">
    <source>
        <dbReference type="Proteomes" id="UP000198356"/>
    </source>
</evidence>
<evidence type="ECO:0000256" key="3">
    <source>
        <dbReference type="ARBA" id="ARBA00022679"/>
    </source>
</evidence>
<organism evidence="11 12">
    <name type="scientific">Granulicella rosea</name>
    <dbReference type="NCBI Taxonomy" id="474952"/>
    <lineage>
        <taxon>Bacteria</taxon>
        <taxon>Pseudomonadati</taxon>
        <taxon>Acidobacteriota</taxon>
        <taxon>Terriglobia</taxon>
        <taxon>Terriglobales</taxon>
        <taxon>Acidobacteriaceae</taxon>
        <taxon>Granulicella</taxon>
    </lineage>
</organism>
<dbReference type="EC" id="2.7.7.7" evidence="1"/>
<sequence length="389" mass="44257">MAAIKSFASSDRFLAEIQTPQIRPGYVLAGDEAFLYQRCRAGVLETLAPPDQRDFCLHDLDLAETTIFDILDRAQTPSLMAPFQVIFVRNLKTLYTRGAKKEEFAAIDAYFRRPNPQALLLFVAEHLHIPTDLRRMDMQDKERYERIRETLGEWCGMVELARVEEGDAVRWLAEAALARNIRFDSDAARELVDALGADMMLISSEFEKLCLYVQGKHLLVSKEDIPQNITLGDVETMVLAAKQRSLYELTDAISSKDRPRAVALLHGLLNASDGGEDSAIGHLYMLARTFRQMLIILEKNVRDSRAIWGVLWQGFRMPPFAAEDLIRQARRYQSRSDLTRALRLIAKADLEIRSSPPDKRLVLERLILALASEPRPQTPELLNQFAMEL</sequence>
<dbReference type="SUPFAM" id="SSF48019">
    <property type="entry name" value="post-AAA+ oligomerization domain-like"/>
    <property type="match status" value="1"/>
</dbReference>
<dbReference type="Proteomes" id="UP000198356">
    <property type="component" value="Unassembled WGS sequence"/>
</dbReference>
<comment type="similarity">
    <text evidence="7">Belongs to the DNA polymerase HolA subunit family.</text>
</comment>
<feature type="domain" description="DNA polymerase III delta N-terminal" evidence="9">
    <location>
        <begin position="26"/>
        <end position="126"/>
    </location>
</feature>
<dbReference type="InterPro" id="IPR008921">
    <property type="entry name" value="DNA_pol3_clamp-load_cplx_C"/>
</dbReference>
<dbReference type="Gene3D" id="3.40.50.300">
    <property type="entry name" value="P-loop containing nucleotide triphosphate hydrolases"/>
    <property type="match status" value="1"/>
</dbReference>
<keyword evidence="6" id="KW-0239">DNA-directed DNA polymerase</keyword>
<dbReference type="InterPro" id="IPR010372">
    <property type="entry name" value="DNA_pol3_delta_N"/>
</dbReference>
<dbReference type="GO" id="GO:0006261">
    <property type="term" value="P:DNA-templated DNA replication"/>
    <property type="evidence" value="ECO:0007669"/>
    <property type="project" value="TreeGrafter"/>
</dbReference>
<keyword evidence="3" id="KW-0808">Transferase</keyword>
<feature type="domain" description="DNA polymerase III delta subunit-like C-terminal" evidence="10">
    <location>
        <begin position="245"/>
        <end position="369"/>
    </location>
</feature>
<dbReference type="RefSeq" id="WP_089408249.1">
    <property type="nucleotide sequence ID" value="NZ_FZOU01000003.1"/>
</dbReference>
<comment type="catalytic activity">
    <reaction evidence="8">
        <text>DNA(n) + a 2'-deoxyribonucleoside 5'-triphosphate = DNA(n+1) + diphosphate</text>
        <dbReference type="Rhea" id="RHEA:22508"/>
        <dbReference type="Rhea" id="RHEA-COMP:17339"/>
        <dbReference type="Rhea" id="RHEA-COMP:17340"/>
        <dbReference type="ChEBI" id="CHEBI:33019"/>
        <dbReference type="ChEBI" id="CHEBI:61560"/>
        <dbReference type="ChEBI" id="CHEBI:173112"/>
        <dbReference type="EC" id="2.7.7.7"/>
    </reaction>
</comment>
<protein>
    <recommendedName>
        <fullName evidence="2">DNA polymerase III subunit delta</fullName>
        <ecNumber evidence="1">2.7.7.7</ecNumber>
    </recommendedName>
</protein>
<proteinExistence type="inferred from homology"/>
<evidence type="ECO:0000256" key="1">
    <source>
        <dbReference type="ARBA" id="ARBA00012417"/>
    </source>
</evidence>
<evidence type="ECO:0000259" key="10">
    <source>
        <dbReference type="Pfam" id="PF21694"/>
    </source>
</evidence>
<dbReference type="Gene3D" id="1.10.8.60">
    <property type="match status" value="1"/>
</dbReference>
<evidence type="ECO:0000256" key="6">
    <source>
        <dbReference type="ARBA" id="ARBA00022932"/>
    </source>
</evidence>
<name>A0A239II47_9BACT</name>
<dbReference type="PANTHER" id="PTHR34388:SF1">
    <property type="entry name" value="DNA POLYMERASE III SUBUNIT DELTA"/>
    <property type="match status" value="1"/>
</dbReference>
<dbReference type="GO" id="GO:0003887">
    <property type="term" value="F:DNA-directed DNA polymerase activity"/>
    <property type="evidence" value="ECO:0007669"/>
    <property type="project" value="UniProtKB-KW"/>
</dbReference>
<dbReference type="InterPro" id="IPR027417">
    <property type="entry name" value="P-loop_NTPase"/>
</dbReference>
<dbReference type="Pfam" id="PF21694">
    <property type="entry name" value="DNA_pol3_delta_C"/>
    <property type="match status" value="1"/>
</dbReference>
<evidence type="ECO:0000256" key="4">
    <source>
        <dbReference type="ARBA" id="ARBA00022695"/>
    </source>
</evidence>
<reference evidence="11 12" key="1">
    <citation type="submission" date="2017-06" db="EMBL/GenBank/DDBJ databases">
        <authorList>
            <person name="Kim H.J."/>
            <person name="Triplett B.A."/>
        </authorList>
    </citation>
    <scope>NUCLEOTIDE SEQUENCE [LARGE SCALE GENOMIC DNA]</scope>
    <source>
        <strain evidence="11 12">DSM 18704</strain>
    </source>
</reference>